<evidence type="ECO:0000256" key="10">
    <source>
        <dbReference type="ARBA" id="ARBA00022917"/>
    </source>
</evidence>
<comment type="catalytic activity">
    <reaction evidence="12 13">
        <text>tRNA(Met) + L-methionine + ATP = L-methionyl-tRNA(Met) + AMP + diphosphate</text>
        <dbReference type="Rhea" id="RHEA:13481"/>
        <dbReference type="Rhea" id="RHEA-COMP:9667"/>
        <dbReference type="Rhea" id="RHEA-COMP:9698"/>
        <dbReference type="ChEBI" id="CHEBI:30616"/>
        <dbReference type="ChEBI" id="CHEBI:33019"/>
        <dbReference type="ChEBI" id="CHEBI:57844"/>
        <dbReference type="ChEBI" id="CHEBI:78442"/>
        <dbReference type="ChEBI" id="CHEBI:78530"/>
        <dbReference type="ChEBI" id="CHEBI:456215"/>
        <dbReference type="EC" id="6.1.1.10"/>
    </reaction>
</comment>
<evidence type="ECO:0000256" key="6">
    <source>
        <dbReference type="ARBA" id="ARBA00022598"/>
    </source>
</evidence>
<dbReference type="FunFam" id="2.170.220.10:FF:000002">
    <property type="entry name" value="Methionine--tRNA ligase"/>
    <property type="match status" value="1"/>
</dbReference>
<keyword evidence="4 13" id="KW-0963">Cytoplasm</keyword>
<feature type="short sequence motif" description="'KMSKS' region" evidence="13">
    <location>
        <begin position="299"/>
        <end position="303"/>
    </location>
</feature>
<dbReference type="PRINTS" id="PR01041">
    <property type="entry name" value="TRNASYNTHMET"/>
</dbReference>
<keyword evidence="9 13" id="KW-0694">RNA-binding</keyword>
<evidence type="ECO:0000256" key="14">
    <source>
        <dbReference type="RuleBase" id="RU363039"/>
    </source>
</evidence>
<dbReference type="GO" id="GO:0000049">
    <property type="term" value="F:tRNA binding"/>
    <property type="evidence" value="ECO:0007669"/>
    <property type="project" value="UniProtKB-UniRule"/>
</dbReference>
<feature type="short sequence motif" description="'HIGH' region" evidence="13">
    <location>
        <begin position="14"/>
        <end position="24"/>
    </location>
</feature>
<dbReference type="SUPFAM" id="SSF47323">
    <property type="entry name" value="Anticodon-binding domain of a subclass of class I aminoacyl-tRNA synthetases"/>
    <property type="match status" value="1"/>
</dbReference>
<evidence type="ECO:0000256" key="3">
    <source>
        <dbReference type="ARBA" id="ARBA00011738"/>
    </source>
</evidence>
<dbReference type="InterPro" id="IPR014758">
    <property type="entry name" value="Met-tRNA_synth"/>
</dbReference>
<evidence type="ECO:0000256" key="15">
    <source>
        <dbReference type="SAM" id="MobiDB-lite"/>
    </source>
</evidence>
<dbReference type="InterPro" id="IPR015413">
    <property type="entry name" value="Methionyl/Leucyl_tRNA_Synth"/>
</dbReference>
<dbReference type="Gene3D" id="3.40.50.620">
    <property type="entry name" value="HUPs"/>
    <property type="match status" value="1"/>
</dbReference>
<dbReference type="EC" id="6.1.1.10" evidence="13"/>
<dbReference type="Gene3D" id="2.40.50.140">
    <property type="entry name" value="Nucleic acid-binding proteins"/>
    <property type="match status" value="1"/>
</dbReference>
<dbReference type="NCBIfam" id="TIGR00398">
    <property type="entry name" value="metG"/>
    <property type="match status" value="1"/>
</dbReference>
<comment type="caution">
    <text evidence="13">Lacks conserved residue(s) required for the propagation of feature annotation.</text>
</comment>
<keyword evidence="6 13" id="KW-0436">Ligase</keyword>
<keyword evidence="10 13" id="KW-0648">Protein biosynthesis</keyword>
<evidence type="ECO:0000256" key="2">
    <source>
        <dbReference type="ARBA" id="ARBA00004496"/>
    </source>
</evidence>
<reference evidence="17 18" key="1">
    <citation type="journal article" date="2020" name="Nature">
        <title>Bacterial chemolithoautotrophy via manganese oxidation.</title>
        <authorList>
            <person name="Yu H."/>
            <person name="Leadbetter J.R."/>
        </authorList>
    </citation>
    <scope>NUCLEOTIDE SEQUENCE [LARGE SCALE GENOMIC DNA]</scope>
    <source>
        <strain evidence="17 18">Mn-1</strain>
    </source>
</reference>
<accession>A0A7X6DRR6</accession>
<dbReference type="InterPro" id="IPR009080">
    <property type="entry name" value="tRNAsynth_Ia_anticodon-bd"/>
</dbReference>
<dbReference type="NCBIfam" id="TIGR00399">
    <property type="entry name" value="metG_C_term"/>
    <property type="match status" value="1"/>
</dbReference>
<feature type="binding site" evidence="13">
    <location>
        <position position="129"/>
    </location>
    <ligand>
        <name>Zn(2+)</name>
        <dbReference type="ChEBI" id="CHEBI:29105"/>
    </ligand>
</feature>
<dbReference type="PANTHER" id="PTHR43326:SF1">
    <property type="entry name" value="METHIONINE--TRNA LIGASE, MITOCHONDRIAL"/>
    <property type="match status" value="1"/>
</dbReference>
<evidence type="ECO:0000256" key="7">
    <source>
        <dbReference type="ARBA" id="ARBA00022741"/>
    </source>
</evidence>
<dbReference type="Pfam" id="PF19303">
    <property type="entry name" value="Anticodon_3"/>
    <property type="match status" value="1"/>
</dbReference>
<dbReference type="GO" id="GO:0006431">
    <property type="term" value="P:methionyl-tRNA aminoacylation"/>
    <property type="evidence" value="ECO:0007669"/>
    <property type="project" value="UniProtKB-UniRule"/>
</dbReference>
<comment type="subcellular location">
    <subcellularLocation>
        <location evidence="2 13">Cytoplasm</location>
    </subcellularLocation>
</comment>
<dbReference type="GO" id="GO:0004825">
    <property type="term" value="F:methionine-tRNA ligase activity"/>
    <property type="evidence" value="ECO:0007669"/>
    <property type="project" value="UniProtKB-UniRule"/>
</dbReference>
<dbReference type="PROSITE" id="PS50886">
    <property type="entry name" value="TRBD"/>
    <property type="match status" value="1"/>
</dbReference>
<dbReference type="SUPFAM" id="SSF50249">
    <property type="entry name" value="Nucleic acid-binding proteins"/>
    <property type="match status" value="1"/>
</dbReference>
<dbReference type="Gene3D" id="2.170.220.10">
    <property type="match status" value="1"/>
</dbReference>
<dbReference type="Gene3D" id="1.10.730.10">
    <property type="entry name" value="Isoleucyl-tRNA Synthetase, Domain 1"/>
    <property type="match status" value="1"/>
</dbReference>
<feature type="region of interest" description="Disordered" evidence="15">
    <location>
        <begin position="517"/>
        <end position="547"/>
    </location>
</feature>
<evidence type="ECO:0000256" key="11">
    <source>
        <dbReference type="ARBA" id="ARBA00023146"/>
    </source>
</evidence>
<evidence type="ECO:0000259" key="16">
    <source>
        <dbReference type="PROSITE" id="PS50886"/>
    </source>
</evidence>
<sequence length="658" mass="74243">MTSKEKFYLTTPIYYVNDEPHIGHAYTTIAADVLARYHRLLGHDVFFLTGTDEHGQKVAQAAAKRNVPPQQHADETVVRFQALWKKLGISNDDFVRTTEDRHKRVVQAVLQELQDKKELYTGSYEGWYCLPDERFWTEKDLVDGKCPDCGRPVEHLSEQNYFFKMGQYQDRLRQYIRDHPDFIRPESRRNEVLGFLEKPLTDLSISRPKSRLPWGIEFPFDPNYVTYVWIDALVNYISIPGYATDPARFQKWWPADLHLVGKDILTTHAVYWSTILMALGLPLPKTLFAHGWWTLNAQKMSKSLGNVVHPGDVIEKYGVDPFRYFLFREVPFGQDGDFSETALINRINSDLANDLGNLLSRTLTMLERYTGGRTPPAHEGKQAEDLDLRRKMEALPARVDVLLARLEFQKVLIEIWDAVNQANRYIEGAAPWVLAKDPAKAERLQTVLYHTAEALRIVTLFVSPFMPATALEMARQMGLPSLFEGISLKEAAQWGRLPAEQPIAKGKSLFPRIEKKTEKTLEKEPTAAAPTPTEKAPAEKKSAPASPAGFKPAIPYDDFAKIDLRVAVILAAEKVSGSKKLLKLRVTLGSEERQVVAGIGTKYAPEALIGKRIVLVANLQPAKIMGVESQGMLLAAGAEEVLELATFLEEIPPGTRIK</sequence>
<evidence type="ECO:0000256" key="12">
    <source>
        <dbReference type="ARBA" id="ARBA00047364"/>
    </source>
</evidence>
<dbReference type="Proteomes" id="UP000534783">
    <property type="component" value="Unassembled WGS sequence"/>
</dbReference>
<dbReference type="CDD" id="cd02800">
    <property type="entry name" value="tRNA_bind_EcMetRS_like"/>
    <property type="match status" value="1"/>
</dbReference>
<protein>
    <recommendedName>
        <fullName evidence="13">Methionine--tRNA ligase</fullName>
        <ecNumber evidence="13">6.1.1.10</ecNumber>
    </recommendedName>
    <alternativeName>
        <fullName evidence="13">Methionyl-tRNA synthetase</fullName>
        <shortName evidence="13">MetRS</shortName>
    </alternativeName>
</protein>
<evidence type="ECO:0000256" key="13">
    <source>
        <dbReference type="HAMAP-Rule" id="MF_01228"/>
    </source>
</evidence>
<dbReference type="InterPro" id="IPR012340">
    <property type="entry name" value="NA-bd_OB-fold"/>
</dbReference>
<dbReference type="RefSeq" id="WP_168061606.1">
    <property type="nucleotide sequence ID" value="NZ_VTOW01000003.1"/>
</dbReference>
<evidence type="ECO:0000256" key="9">
    <source>
        <dbReference type="ARBA" id="ARBA00022884"/>
    </source>
</evidence>
<comment type="subunit">
    <text evidence="3 13">Homodimer.</text>
</comment>
<dbReference type="EMBL" id="VTOW01000003">
    <property type="protein sequence ID" value="NKE72178.1"/>
    <property type="molecule type" value="Genomic_DNA"/>
</dbReference>
<evidence type="ECO:0000256" key="4">
    <source>
        <dbReference type="ARBA" id="ARBA00022490"/>
    </source>
</evidence>
<comment type="caution">
    <text evidence="17">The sequence shown here is derived from an EMBL/GenBank/DDBJ whole genome shotgun (WGS) entry which is preliminary data.</text>
</comment>
<feature type="binding site" evidence="13">
    <location>
        <position position="149"/>
    </location>
    <ligand>
        <name>Zn(2+)</name>
        <dbReference type="ChEBI" id="CHEBI:29105"/>
    </ligand>
</feature>
<feature type="binding site" evidence="13">
    <location>
        <position position="146"/>
    </location>
    <ligand>
        <name>Zn(2+)</name>
        <dbReference type="ChEBI" id="CHEBI:29105"/>
    </ligand>
</feature>
<keyword evidence="5 13" id="KW-0820">tRNA-binding</keyword>
<evidence type="ECO:0000256" key="1">
    <source>
        <dbReference type="ARBA" id="ARBA00003314"/>
    </source>
</evidence>
<dbReference type="CDD" id="cd00814">
    <property type="entry name" value="MetRS_core"/>
    <property type="match status" value="1"/>
</dbReference>
<comment type="similarity">
    <text evidence="14">Belongs to the class-I aminoacyl-tRNA synthetase family.</text>
</comment>
<dbReference type="HAMAP" id="MF_01228">
    <property type="entry name" value="Met_tRNA_synth_type2"/>
    <property type="match status" value="1"/>
</dbReference>
<dbReference type="AlphaFoldDB" id="A0A7X6DRR6"/>
<feature type="domain" description="TRNA-binding" evidence="16">
    <location>
        <begin position="558"/>
        <end position="658"/>
    </location>
</feature>
<evidence type="ECO:0000313" key="17">
    <source>
        <dbReference type="EMBL" id="NKE72178.1"/>
    </source>
</evidence>
<organism evidence="17 18">
    <name type="scientific">Candidatus Manganitrophus noduliformans</name>
    <dbReference type="NCBI Taxonomy" id="2606439"/>
    <lineage>
        <taxon>Bacteria</taxon>
        <taxon>Pseudomonadati</taxon>
        <taxon>Nitrospirota</taxon>
        <taxon>Nitrospiria</taxon>
        <taxon>Candidatus Troglogloeales</taxon>
        <taxon>Candidatus Manganitrophaceae</taxon>
        <taxon>Candidatus Manganitrophus</taxon>
    </lineage>
</organism>
<dbReference type="FunFam" id="1.10.730.10:FF:000026">
    <property type="entry name" value="Methionine--tRNA ligase"/>
    <property type="match status" value="1"/>
</dbReference>
<keyword evidence="7 13" id="KW-0547">Nucleotide-binding</keyword>
<dbReference type="GO" id="GO:0005524">
    <property type="term" value="F:ATP binding"/>
    <property type="evidence" value="ECO:0007669"/>
    <property type="project" value="UniProtKB-UniRule"/>
</dbReference>
<dbReference type="SUPFAM" id="SSF52374">
    <property type="entry name" value="Nucleotidylyl transferase"/>
    <property type="match status" value="1"/>
</dbReference>
<feature type="compositionally biased region" description="Low complexity" evidence="15">
    <location>
        <begin position="526"/>
        <end position="535"/>
    </location>
</feature>
<dbReference type="InterPro" id="IPR033911">
    <property type="entry name" value="MetRS_core"/>
</dbReference>
<dbReference type="CDD" id="cd07957">
    <property type="entry name" value="Anticodon_Ia_Met"/>
    <property type="match status" value="1"/>
</dbReference>
<dbReference type="NCBIfam" id="NF008900">
    <property type="entry name" value="PRK12267.1"/>
    <property type="match status" value="1"/>
</dbReference>
<dbReference type="GO" id="GO:0005737">
    <property type="term" value="C:cytoplasm"/>
    <property type="evidence" value="ECO:0007669"/>
    <property type="project" value="UniProtKB-SubCell"/>
</dbReference>
<dbReference type="InterPro" id="IPR004495">
    <property type="entry name" value="Met-tRNA-synth_bsu_C"/>
</dbReference>
<proteinExistence type="inferred from homology"/>
<gene>
    <name evidence="13 17" type="primary">metG</name>
    <name evidence="17" type="ORF">MNODULE_15625</name>
</gene>
<keyword evidence="18" id="KW-1185">Reference proteome</keyword>
<name>A0A7X6DRR6_9BACT</name>
<keyword evidence="11 13" id="KW-0030">Aminoacyl-tRNA synthetase</keyword>
<dbReference type="PANTHER" id="PTHR43326">
    <property type="entry name" value="METHIONYL-TRNA SYNTHETASE"/>
    <property type="match status" value="1"/>
</dbReference>
<dbReference type="InterPro" id="IPR023457">
    <property type="entry name" value="Met-tRNA_synth_2"/>
</dbReference>
<dbReference type="InterPro" id="IPR041872">
    <property type="entry name" value="Anticodon_Met"/>
</dbReference>
<dbReference type="FunFam" id="2.40.50.140:FF:000042">
    <property type="entry name" value="Methionine--tRNA ligase"/>
    <property type="match status" value="1"/>
</dbReference>
<evidence type="ECO:0000256" key="5">
    <source>
        <dbReference type="ARBA" id="ARBA00022555"/>
    </source>
</evidence>
<keyword evidence="8 13" id="KW-0067">ATP-binding</keyword>
<evidence type="ECO:0000313" key="18">
    <source>
        <dbReference type="Proteomes" id="UP000534783"/>
    </source>
</evidence>
<evidence type="ECO:0000256" key="8">
    <source>
        <dbReference type="ARBA" id="ARBA00022840"/>
    </source>
</evidence>
<dbReference type="InterPro" id="IPR014729">
    <property type="entry name" value="Rossmann-like_a/b/a_fold"/>
</dbReference>
<comment type="function">
    <text evidence="1 13">Is required not only for elongation of protein synthesis but also for the initiation of all mRNA translation through initiator tRNA(fMet) aminoacylation.</text>
</comment>
<dbReference type="InterPro" id="IPR002547">
    <property type="entry name" value="tRNA-bd_dom"/>
</dbReference>
<dbReference type="Pfam" id="PF01588">
    <property type="entry name" value="tRNA_bind"/>
    <property type="match status" value="1"/>
</dbReference>
<dbReference type="Pfam" id="PF09334">
    <property type="entry name" value="tRNA-synt_1g"/>
    <property type="match status" value="2"/>
</dbReference>